<dbReference type="CDD" id="cd07391">
    <property type="entry name" value="MPP_PF1019"/>
    <property type="match status" value="1"/>
</dbReference>
<dbReference type="SUPFAM" id="SSF56300">
    <property type="entry name" value="Metallo-dependent phosphatases"/>
    <property type="match status" value="1"/>
</dbReference>
<dbReference type="NCBIfam" id="TIGR00024">
    <property type="entry name" value="SbcD_rel_arch"/>
    <property type="match status" value="1"/>
</dbReference>
<dbReference type="InterPro" id="IPR024173">
    <property type="entry name" value="Pesterase_MJ0037-like"/>
</dbReference>
<sequence length="229" mass="25753">MRLKFLPKKALSIGRTLVVADLHIGFEVAMAEEGNYVPSLLGKMVEDLKSVLLSGKFERLVINGDLKHSFIPVRREKSELRVFFEGIEGLVDEIILVRGNHDVGVIWLRELGVEIVDSLKIGGWTLVHGHKLEEGERFIIGHEHPAIRLRDEVGASVKVPVFLRGERLIILPAFSPWAYGNDVTREIVSPFLRAFETDSMRVIVPVEDELLDFGELGKLKETLRKLGSV</sequence>
<dbReference type="InterPro" id="IPR029052">
    <property type="entry name" value="Metallo-depent_PP-like"/>
</dbReference>
<organism evidence="2 3">
    <name type="scientific">Thermococcus guaymasensis DSM 11113</name>
    <dbReference type="NCBI Taxonomy" id="1432656"/>
    <lineage>
        <taxon>Archaea</taxon>
        <taxon>Methanobacteriati</taxon>
        <taxon>Methanobacteriota</taxon>
        <taxon>Thermococci</taxon>
        <taxon>Thermococcales</taxon>
        <taxon>Thermococcaceae</taxon>
        <taxon>Thermococcus</taxon>
    </lineage>
</organism>
<dbReference type="GeneID" id="27135478"/>
<dbReference type="GO" id="GO:0016787">
    <property type="term" value="F:hydrolase activity"/>
    <property type="evidence" value="ECO:0007669"/>
    <property type="project" value="InterPro"/>
</dbReference>
<evidence type="ECO:0000313" key="3">
    <source>
        <dbReference type="Proteomes" id="UP000062043"/>
    </source>
</evidence>
<evidence type="ECO:0000313" key="2">
    <source>
        <dbReference type="EMBL" id="AJC72000.1"/>
    </source>
</evidence>
<dbReference type="AlphaFoldDB" id="A0A0X1KL88"/>
<keyword evidence="3" id="KW-1185">Reference proteome</keyword>
<reference evidence="2 3" key="1">
    <citation type="submission" date="2014-01" db="EMBL/GenBank/DDBJ databases">
        <title>Genome sequencing of Thermococcus guaymasensis.</title>
        <authorList>
            <person name="Zhang X."/>
            <person name="Alvare G."/>
            <person name="Fristensky B."/>
            <person name="Chen L."/>
            <person name="Suen T."/>
            <person name="Chen Q."/>
            <person name="Ma K."/>
        </authorList>
    </citation>
    <scope>NUCLEOTIDE SEQUENCE [LARGE SCALE GENOMIC DNA]</scope>
    <source>
        <strain evidence="2 3">DSM 11113</strain>
    </source>
</reference>
<name>A0A0X1KL88_9EURY</name>
<dbReference type="EMBL" id="CP007140">
    <property type="protein sequence ID" value="AJC72000.1"/>
    <property type="molecule type" value="Genomic_DNA"/>
</dbReference>
<dbReference type="InterPro" id="IPR004843">
    <property type="entry name" value="Calcineurin-like_PHP"/>
</dbReference>
<dbReference type="PANTHER" id="PTHR39323:SF1">
    <property type="entry name" value="BLR1149 PROTEIN"/>
    <property type="match status" value="1"/>
</dbReference>
<dbReference type="PATRIC" id="fig|1432656.3.peg.1437"/>
<dbReference type="Gene3D" id="3.60.21.10">
    <property type="match status" value="1"/>
</dbReference>
<gene>
    <name evidence="2" type="ORF">X802_07395</name>
</gene>
<protein>
    <submittedName>
        <fullName evidence="2">Metallophosphoesterase</fullName>
    </submittedName>
</protein>
<dbReference type="OrthoDB" id="18264at2157"/>
<dbReference type="Proteomes" id="UP000062043">
    <property type="component" value="Chromosome"/>
</dbReference>
<dbReference type="InterPro" id="IPR004376">
    <property type="entry name" value="Pesterase_MJ0037"/>
</dbReference>
<dbReference type="STRING" id="1432656.X802_07395"/>
<proteinExistence type="predicted"/>
<accession>A0A0X1KL88</accession>
<dbReference type="RefSeq" id="WP_062372256.1">
    <property type="nucleotide sequence ID" value="NZ_CP007140.1"/>
</dbReference>
<feature type="domain" description="Calcineurin-like phosphoesterase" evidence="1">
    <location>
        <begin position="15"/>
        <end position="137"/>
    </location>
</feature>
<dbReference type="KEGG" id="tgy:X802_07395"/>
<dbReference type="PIRSF" id="PIRSF000887">
    <property type="entry name" value="Pesterase_MJ0037"/>
    <property type="match status" value="1"/>
</dbReference>
<dbReference type="Pfam" id="PF00149">
    <property type="entry name" value="Metallophos"/>
    <property type="match status" value="1"/>
</dbReference>
<dbReference type="PANTHER" id="PTHR39323">
    <property type="entry name" value="BLR1149 PROTEIN"/>
    <property type="match status" value="1"/>
</dbReference>
<evidence type="ECO:0000259" key="1">
    <source>
        <dbReference type="Pfam" id="PF00149"/>
    </source>
</evidence>